<reference evidence="2 3" key="1">
    <citation type="journal article" date="2012" name="J. Bacteriol.">
        <title>Complete Genome Sequence of Flavobacterium indicum GPSTA100-9T, Isolated from Warm Spring Water.</title>
        <authorList>
            <person name="Barbier P."/>
            <person name="Houel A."/>
            <person name="Loux V."/>
            <person name="Poulain J."/>
            <person name="Bernardet J.F."/>
            <person name="Touchon M."/>
            <person name="Duchaud E."/>
        </authorList>
    </citation>
    <scope>NUCLEOTIDE SEQUENCE [LARGE SCALE GENOMIC DNA]</scope>
    <source>
        <strain evidence="3">DSM 17447 / CIP 109464 / GPTSA100-9</strain>
    </source>
</reference>
<dbReference type="HOGENOM" id="CLU_013985_18_4_10"/>
<accession>H8XVV6</accession>
<dbReference type="GO" id="GO:0016747">
    <property type="term" value="F:acyltransferase activity, transferring groups other than amino-acyl groups"/>
    <property type="evidence" value="ECO:0007669"/>
    <property type="project" value="InterPro"/>
</dbReference>
<dbReference type="AlphaFoldDB" id="H8XVV6"/>
<dbReference type="eggNOG" id="COG0456">
    <property type="taxonomic scope" value="Bacteria"/>
</dbReference>
<dbReference type="InterPro" id="IPR050276">
    <property type="entry name" value="MshD_Acetyltransferase"/>
</dbReference>
<proteinExistence type="predicted"/>
<reference evidence="3" key="2">
    <citation type="submission" date="2012-03" db="EMBL/GenBank/DDBJ databases">
        <title>Complete genome sequence of Flavobacterium indicum GPTSA100-9T, isolated from warm spring water.</title>
        <authorList>
            <person name="Barbier P."/>
            <person name="Houel A."/>
            <person name="Loux V."/>
            <person name="Poulain J."/>
            <person name="Bernardet J.-F."/>
            <person name="Touchon M."/>
            <person name="Duchaud E."/>
        </authorList>
    </citation>
    <scope>NUCLEOTIDE SEQUENCE [LARGE SCALE GENOMIC DNA]</scope>
    <source>
        <strain evidence="3">DSM 17447 / CIP 109464 / GPTSA100-9</strain>
    </source>
</reference>
<dbReference type="InterPro" id="IPR000182">
    <property type="entry name" value="GNAT_dom"/>
</dbReference>
<dbReference type="Proteomes" id="UP000007599">
    <property type="component" value="Chromosome I"/>
</dbReference>
<evidence type="ECO:0000313" key="3">
    <source>
        <dbReference type="Proteomes" id="UP000007599"/>
    </source>
</evidence>
<evidence type="ECO:0000313" key="2">
    <source>
        <dbReference type="EMBL" id="CCG54070.1"/>
    </source>
</evidence>
<dbReference type="OrthoDB" id="9800604at2"/>
<name>H8XVV6_FLAIG</name>
<sequence>MYSISPLKDNQLSIVRDLAFKIWPNAYGQILSSEQLEYMLNKFYSIDALVQQLQKGQCFFIIEDNSEAIGFLAYEINCNESNQLKIHKIYVLDTYQGKGVGRLLIDFAIETAKRKLQKGVFLNVNKFNKAQFFYEKLGFTIVKDEVIDIGNNFVMDDYVMELPLF</sequence>
<evidence type="ECO:0000259" key="1">
    <source>
        <dbReference type="PROSITE" id="PS51186"/>
    </source>
</evidence>
<dbReference type="Pfam" id="PF13508">
    <property type="entry name" value="Acetyltransf_7"/>
    <property type="match status" value="1"/>
</dbReference>
<dbReference type="PROSITE" id="PS51186">
    <property type="entry name" value="GNAT"/>
    <property type="match status" value="1"/>
</dbReference>
<dbReference type="PATRIC" id="fig|1094466.5.peg.2106"/>
<feature type="domain" description="N-acetyltransferase" evidence="1">
    <location>
        <begin position="20"/>
        <end position="165"/>
    </location>
</feature>
<organism evidence="2 3">
    <name type="scientific">Flavobacterium indicum (strain DSM 17447 / CIP 109464 / GPTSA100-9)</name>
    <dbReference type="NCBI Taxonomy" id="1094466"/>
    <lineage>
        <taxon>Bacteria</taxon>
        <taxon>Pseudomonadati</taxon>
        <taxon>Bacteroidota</taxon>
        <taxon>Flavobacteriia</taxon>
        <taxon>Flavobacteriales</taxon>
        <taxon>Flavobacteriaceae</taxon>
        <taxon>Flavobacterium</taxon>
    </lineage>
</organism>
<dbReference type="CDD" id="cd04301">
    <property type="entry name" value="NAT_SF"/>
    <property type="match status" value="1"/>
</dbReference>
<dbReference type="KEGG" id="fin:KQS_10720"/>
<dbReference type="PANTHER" id="PTHR43617">
    <property type="entry name" value="L-AMINO ACID N-ACETYLTRANSFERASE"/>
    <property type="match status" value="1"/>
</dbReference>
<dbReference type="Gene3D" id="3.40.630.30">
    <property type="match status" value="1"/>
</dbReference>
<dbReference type="RefSeq" id="WP_014389188.1">
    <property type="nucleotide sequence ID" value="NC_017025.1"/>
</dbReference>
<dbReference type="SUPFAM" id="SSF55729">
    <property type="entry name" value="Acyl-CoA N-acyltransferases (Nat)"/>
    <property type="match status" value="1"/>
</dbReference>
<keyword evidence="2" id="KW-0808">Transferase</keyword>
<keyword evidence="2" id="KW-0012">Acyltransferase</keyword>
<keyword evidence="3" id="KW-1185">Reference proteome</keyword>
<dbReference type="STRING" id="1094466.KQS_10720"/>
<protein>
    <submittedName>
        <fullName evidence="2">Putative acetyltransferase, GNAT family</fullName>
        <ecNumber evidence="2">2.3.1.-</ecNumber>
    </submittedName>
</protein>
<dbReference type="InterPro" id="IPR016181">
    <property type="entry name" value="Acyl_CoA_acyltransferase"/>
</dbReference>
<dbReference type="EMBL" id="HE774682">
    <property type="protein sequence ID" value="CCG54070.1"/>
    <property type="molecule type" value="Genomic_DNA"/>
</dbReference>
<dbReference type="EC" id="2.3.1.-" evidence="2"/>
<gene>
    <name evidence="2" type="ordered locus">KQS_10720</name>
</gene>